<keyword evidence="3" id="KW-0238">DNA-binding</keyword>
<evidence type="ECO:0000256" key="1">
    <source>
        <dbReference type="ARBA" id="ARBA00004123"/>
    </source>
</evidence>
<keyword evidence="5" id="KW-0539">Nucleus</keyword>
<sequence length="590" mass="66485">MKCAREPSISSFSCVRCHKAGRVCSPGPGAAASRKPTGARVTRNPTRSTQRVVRRIPKDSDERNTLPLAAETLPSIYSTSPVSHLDEEYRAQNGYANRGSNLELNEGSVPVNKYISNEDAIQLIHRFRERLLPCLHIIQLNSSDFDDASFLVSNLPDLVTCICYVTCTYVHGGYENVRRDLVKPVMAFVQNVFSRKSRTEEDDLVTMQALIILYAWAGIGTADPSSRDCSSSEMNYWAIKSACEGFAIRANFHRAGNILKERIKMGVPFQKNDAYTRRVSRVTRTPLTMHADASIRASPKLLIGLSPDPLIEQIVGGLELCLLWDKLGKRDNRLAEWWCPLDLEERFDSEEPQVTIKDVNIALDNWKVRFSHSFSTDTGTNANNLNLIYHYHYTRFCLHTHFIRRTPSNSPTDREQAEAIIKCVDSILSIFNLYHKLGPTRRDQLRYFPGFLFVILSFCASFLMKAIQVFPALFPHPNSDLALLRKLAKLMIGLGDSGHDAFISGTLILRHLDEIELPTNQHVESFNGLQPLEGLVISTDSSGSVEPFTLGSSTGFEAPPDSVLRDFTNLFDPMYENEWYNSGSPYRYLT</sequence>
<evidence type="ECO:0000256" key="2">
    <source>
        <dbReference type="ARBA" id="ARBA00023015"/>
    </source>
</evidence>
<evidence type="ECO:0000256" key="6">
    <source>
        <dbReference type="SAM" id="MobiDB-lite"/>
    </source>
</evidence>
<evidence type="ECO:0008006" key="9">
    <source>
        <dbReference type="Google" id="ProtNLM"/>
    </source>
</evidence>
<comment type="subcellular location">
    <subcellularLocation>
        <location evidence="1">Nucleus</location>
    </subcellularLocation>
</comment>
<keyword evidence="8" id="KW-1185">Reference proteome</keyword>
<dbReference type="GO" id="GO:0005634">
    <property type="term" value="C:nucleus"/>
    <property type="evidence" value="ECO:0007669"/>
    <property type="project" value="UniProtKB-SubCell"/>
</dbReference>
<keyword evidence="4" id="KW-0804">Transcription</keyword>
<dbReference type="CDD" id="cd12148">
    <property type="entry name" value="fungal_TF_MHR"/>
    <property type="match status" value="1"/>
</dbReference>
<evidence type="ECO:0000256" key="5">
    <source>
        <dbReference type="ARBA" id="ARBA00023242"/>
    </source>
</evidence>
<dbReference type="PANTHER" id="PTHR31845">
    <property type="entry name" value="FINGER DOMAIN PROTEIN, PUTATIVE-RELATED"/>
    <property type="match status" value="1"/>
</dbReference>
<dbReference type="PANTHER" id="PTHR31845:SF10">
    <property type="entry name" value="ZN(II)2CYS6 TRANSCRIPTION FACTOR (EUROFUNG)"/>
    <property type="match status" value="1"/>
</dbReference>
<dbReference type="AlphaFoldDB" id="A0A9N9KLM9"/>
<dbReference type="InterPro" id="IPR051089">
    <property type="entry name" value="prtT"/>
</dbReference>
<reference evidence="7" key="1">
    <citation type="submission" date="2021-07" db="EMBL/GenBank/DDBJ databases">
        <authorList>
            <person name="Durling M."/>
        </authorList>
    </citation>
    <scope>NUCLEOTIDE SEQUENCE</scope>
</reference>
<evidence type="ECO:0000256" key="3">
    <source>
        <dbReference type="ARBA" id="ARBA00023125"/>
    </source>
</evidence>
<dbReference type="Proteomes" id="UP000696280">
    <property type="component" value="Unassembled WGS sequence"/>
</dbReference>
<dbReference type="OrthoDB" id="39175at2759"/>
<dbReference type="GO" id="GO:0000981">
    <property type="term" value="F:DNA-binding transcription factor activity, RNA polymerase II-specific"/>
    <property type="evidence" value="ECO:0007669"/>
    <property type="project" value="TreeGrafter"/>
</dbReference>
<evidence type="ECO:0000313" key="7">
    <source>
        <dbReference type="EMBL" id="CAG8949994.1"/>
    </source>
</evidence>
<evidence type="ECO:0000256" key="4">
    <source>
        <dbReference type="ARBA" id="ARBA00023163"/>
    </source>
</evidence>
<protein>
    <recommendedName>
        <fullName evidence="9">Transcription factor domain-containing protein</fullName>
    </recommendedName>
</protein>
<comment type="caution">
    <text evidence="7">The sequence shown here is derived from an EMBL/GenBank/DDBJ whole genome shotgun (WGS) entry which is preliminary data.</text>
</comment>
<evidence type="ECO:0000313" key="8">
    <source>
        <dbReference type="Proteomes" id="UP000696280"/>
    </source>
</evidence>
<gene>
    <name evidence="7" type="ORF">HYFRA_00004326</name>
</gene>
<organism evidence="7 8">
    <name type="scientific">Hymenoscyphus fraxineus</name>
    <dbReference type="NCBI Taxonomy" id="746836"/>
    <lineage>
        <taxon>Eukaryota</taxon>
        <taxon>Fungi</taxon>
        <taxon>Dikarya</taxon>
        <taxon>Ascomycota</taxon>
        <taxon>Pezizomycotina</taxon>
        <taxon>Leotiomycetes</taxon>
        <taxon>Helotiales</taxon>
        <taxon>Helotiaceae</taxon>
        <taxon>Hymenoscyphus</taxon>
    </lineage>
</organism>
<dbReference type="EMBL" id="CAJVRL010000025">
    <property type="protein sequence ID" value="CAG8949994.1"/>
    <property type="molecule type" value="Genomic_DNA"/>
</dbReference>
<dbReference type="GO" id="GO:0000976">
    <property type="term" value="F:transcription cis-regulatory region binding"/>
    <property type="evidence" value="ECO:0007669"/>
    <property type="project" value="TreeGrafter"/>
</dbReference>
<name>A0A9N9KLM9_9HELO</name>
<feature type="region of interest" description="Disordered" evidence="6">
    <location>
        <begin position="26"/>
        <end position="52"/>
    </location>
</feature>
<accession>A0A9N9KLM9</accession>
<keyword evidence="2" id="KW-0805">Transcription regulation</keyword>
<proteinExistence type="predicted"/>